<comment type="caution">
    <text evidence="3">The sequence shown here is derived from an EMBL/GenBank/DDBJ whole genome shotgun (WGS) entry which is preliminary data.</text>
</comment>
<dbReference type="InterPro" id="IPR019554">
    <property type="entry name" value="Soluble_ligand-bd"/>
</dbReference>
<organism evidence="3 4">
    <name type="scientific">Ammoniphilus resinae</name>
    <dbReference type="NCBI Taxonomy" id="861532"/>
    <lineage>
        <taxon>Bacteria</taxon>
        <taxon>Bacillati</taxon>
        <taxon>Bacillota</taxon>
        <taxon>Bacilli</taxon>
        <taxon>Bacillales</taxon>
        <taxon>Paenibacillaceae</taxon>
        <taxon>Aneurinibacillus group</taxon>
        <taxon>Ammoniphilus</taxon>
    </lineage>
</organism>
<proteinExistence type="predicted"/>
<dbReference type="Gene3D" id="1.10.150.280">
    <property type="entry name" value="AF1531-like domain"/>
    <property type="match status" value="1"/>
</dbReference>
<dbReference type="RefSeq" id="WP_209808502.1">
    <property type="nucleotide sequence ID" value="NZ_JAGGKT010000001.1"/>
</dbReference>
<evidence type="ECO:0000313" key="4">
    <source>
        <dbReference type="Proteomes" id="UP001519343"/>
    </source>
</evidence>
<keyword evidence="1" id="KW-0472">Membrane</keyword>
<dbReference type="EMBL" id="JAGGKT010000001">
    <property type="protein sequence ID" value="MBP1930492.1"/>
    <property type="molecule type" value="Genomic_DNA"/>
</dbReference>
<keyword evidence="4" id="KW-1185">Reference proteome</keyword>
<dbReference type="Pfam" id="PF10531">
    <property type="entry name" value="SLBB"/>
    <property type="match status" value="1"/>
</dbReference>
<dbReference type="Pfam" id="PF12836">
    <property type="entry name" value="HHH_3"/>
    <property type="match status" value="1"/>
</dbReference>
<evidence type="ECO:0000313" key="3">
    <source>
        <dbReference type="EMBL" id="MBP1930492.1"/>
    </source>
</evidence>
<sequence>MNFNWSQREKSFVYIGIACFILIISMVFYQFSIREDIGEEEDDKPFELVELDSAKKVEDSKDLPESHEVWVDLKGAVKNPGVYQLQEGSRVHHLIEMAGGLLPDAEEKLVNLAQTVQDGEMIYVPKRGEEASALSTAGVIGQQKDDPKVQINTANEAEFDSLPGIGPAKAKAIIEYRETHGAFQELERLKDVPGIGEKIFQQLKDHIRIR</sequence>
<dbReference type="InterPro" id="IPR010994">
    <property type="entry name" value="RuvA_2-like"/>
</dbReference>
<keyword evidence="1" id="KW-0812">Transmembrane</keyword>
<dbReference type="InterPro" id="IPR003583">
    <property type="entry name" value="Hlx-hairpin-Hlx_DNA-bd_motif"/>
</dbReference>
<feature type="domain" description="Helix-hairpin-helix DNA-binding motif class 1" evidence="2">
    <location>
        <begin position="157"/>
        <end position="176"/>
    </location>
</feature>
<dbReference type="Gene3D" id="3.10.560.10">
    <property type="entry name" value="Outer membrane lipoprotein wza domain like"/>
    <property type="match status" value="1"/>
</dbReference>
<dbReference type="PANTHER" id="PTHR21180">
    <property type="entry name" value="ENDONUCLEASE/EXONUCLEASE/PHOSPHATASE FAMILY DOMAIN-CONTAINING PROTEIN 1"/>
    <property type="match status" value="1"/>
</dbReference>
<dbReference type="InterPro" id="IPR004509">
    <property type="entry name" value="Competence_ComEA_HhH"/>
</dbReference>
<reference evidence="3 4" key="1">
    <citation type="submission" date="2021-03" db="EMBL/GenBank/DDBJ databases">
        <title>Genomic Encyclopedia of Type Strains, Phase IV (KMG-IV): sequencing the most valuable type-strain genomes for metagenomic binning, comparative biology and taxonomic classification.</title>
        <authorList>
            <person name="Goeker M."/>
        </authorList>
    </citation>
    <scope>NUCLEOTIDE SEQUENCE [LARGE SCALE GENOMIC DNA]</scope>
    <source>
        <strain evidence="3 4">DSM 24738</strain>
    </source>
</reference>
<dbReference type="SUPFAM" id="SSF47781">
    <property type="entry name" value="RuvA domain 2-like"/>
    <property type="match status" value="1"/>
</dbReference>
<keyword evidence="1" id="KW-1133">Transmembrane helix</keyword>
<dbReference type="Proteomes" id="UP001519343">
    <property type="component" value="Unassembled WGS sequence"/>
</dbReference>
<feature type="domain" description="Helix-hairpin-helix DNA-binding motif class 1" evidence="2">
    <location>
        <begin position="187"/>
        <end position="206"/>
    </location>
</feature>
<dbReference type="SUPFAM" id="SSF142984">
    <property type="entry name" value="Nqo1 middle domain-like"/>
    <property type="match status" value="1"/>
</dbReference>
<dbReference type="PANTHER" id="PTHR21180:SF32">
    <property type="entry name" value="ENDONUCLEASE_EXONUCLEASE_PHOSPHATASE FAMILY DOMAIN-CONTAINING PROTEIN 1"/>
    <property type="match status" value="1"/>
</dbReference>
<dbReference type="NCBIfam" id="TIGR00426">
    <property type="entry name" value="competence protein ComEA helix-hairpin-helix repeat region"/>
    <property type="match status" value="1"/>
</dbReference>
<dbReference type="InterPro" id="IPR051675">
    <property type="entry name" value="Endo/Exo/Phosphatase_dom_1"/>
</dbReference>
<name>A0ABS4GK24_9BACL</name>
<gene>
    <name evidence="3" type="ORF">J2Z37_000479</name>
</gene>
<feature type="transmembrane region" description="Helical" evidence="1">
    <location>
        <begin position="12"/>
        <end position="31"/>
    </location>
</feature>
<evidence type="ECO:0000256" key="1">
    <source>
        <dbReference type="SAM" id="Phobius"/>
    </source>
</evidence>
<accession>A0ABS4GK24</accession>
<dbReference type="SMART" id="SM00278">
    <property type="entry name" value="HhH1"/>
    <property type="match status" value="2"/>
</dbReference>
<evidence type="ECO:0000259" key="2">
    <source>
        <dbReference type="SMART" id="SM00278"/>
    </source>
</evidence>
<protein>
    <submittedName>
        <fullName evidence="3">Competence protein ComEA</fullName>
    </submittedName>
</protein>